<accession>A0ABR2WT17</accession>
<dbReference type="PANTHER" id="PTHR12838:SF0">
    <property type="entry name" value="U3 SMALL NUCLEOLAR RNA-ASSOCIATED PROTEIN 11-RELATED"/>
    <property type="match status" value="1"/>
</dbReference>
<feature type="region of interest" description="Disordered" evidence="7">
    <location>
        <begin position="1"/>
        <end position="23"/>
    </location>
</feature>
<proteinExistence type="inferred from homology"/>
<comment type="subunit">
    <text evidence="6">Component of the ribosomal small subunit (SSU) processome.</text>
</comment>
<protein>
    <recommendedName>
        <fullName evidence="6">U3 small nucleolar RNA-associated protein 11</fullName>
        <shortName evidence="6">U3 snoRNA-associated protein 11</shortName>
    </recommendedName>
</protein>
<comment type="subcellular location">
    <subcellularLocation>
        <location evidence="2 6">Nucleus</location>
        <location evidence="2 6">Nucleolus</location>
    </subcellularLocation>
</comment>
<evidence type="ECO:0000256" key="7">
    <source>
        <dbReference type="SAM" id="MobiDB-lite"/>
    </source>
</evidence>
<evidence type="ECO:0000256" key="4">
    <source>
        <dbReference type="ARBA" id="ARBA00022552"/>
    </source>
</evidence>
<keyword evidence="4 6" id="KW-0698">rRNA processing</keyword>
<dbReference type="Pfam" id="PF03998">
    <property type="entry name" value="Utp11"/>
    <property type="match status" value="1"/>
</dbReference>
<organism evidence="8 9">
    <name type="scientific">Basidiobolus ranarum</name>
    <dbReference type="NCBI Taxonomy" id="34480"/>
    <lineage>
        <taxon>Eukaryota</taxon>
        <taxon>Fungi</taxon>
        <taxon>Fungi incertae sedis</taxon>
        <taxon>Zoopagomycota</taxon>
        <taxon>Entomophthoromycotina</taxon>
        <taxon>Basidiobolomycetes</taxon>
        <taxon>Basidiobolales</taxon>
        <taxon>Basidiobolaceae</taxon>
        <taxon>Basidiobolus</taxon>
    </lineage>
</organism>
<gene>
    <name evidence="8" type="ORF">K7432_007656</name>
</gene>
<evidence type="ECO:0000256" key="6">
    <source>
        <dbReference type="PIRNR" id="PIRNR015952"/>
    </source>
</evidence>
<name>A0ABR2WT17_9FUNG</name>
<comment type="function">
    <text evidence="1 6">Involved in nucleolar processing of pre-18S ribosomal RNA.</text>
</comment>
<comment type="similarity">
    <text evidence="3 6">Belongs to the UTP11 family.</text>
</comment>
<keyword evidence="5 6" id="KW-0539">Nucleus</keyword>
<dbReference type="Proteomes" id="UP001479436">
    <property type="component" value="Unassembled WGS sequence"/>
</dbReference>
<evidence type="ECO:0000313" key="8">
    <source>
        <dbReference type="EMBL" id="KAK9764668.1"/>
    </source>
</evidence>
<evidence type="ECO:0000256" key="5">
    <source>
        <dbReference type="ARBA" id="ARBA00023242"/>
    </source>
</evidence>
<evidence type="ECO:0000256" key="1">
    <source>
        <dbReference type="ARBA" id="ARBA00004099"/>
    </source>
</evidence>
<dbReference type="PANTHER" id="PTHR12838">
    <property type="entry name" value="U3 SMALL NUCLEOLAR RNA-ASSOCIATED PROTEIN 11"/>
    <property type="match status" value="1"/>
</dbReference>
<sequence length="257" mass="30650">MSSLRNSVHRRTHRERSQPGARTKLGLLEKHKDYVLRAKDYHSKQNRLKGLREKAYFKNPDEFYYKMINTKTKKGVHIAERNEQFTAEFLKLLKTQDVNYVTHLRDISKKKLGKIKEGLHFLEEEGEEDMEDEEESTPKPTNHVIFVDDEEEVKNFDVAKHFDTLPELMNRKFNRPRLNTLNTEIPKENPLEDKKIRKARENKYKELSSRLDREEKLAKLEHEFNTQKALMSKGRRKKIGVDSNGLSVYKWKPDRKR</sequence>
<reference evidence="8 9" key="1">
    <citation type="submission" date="2023-04" db="EMBL/GenBank/DDBJ databases">
        <title>Genome of Basidiobolus ranarum AG-B5.</title>
        <authorList>
            <person name="Stajich J.E."/>
            <person name="Carter-House D."/>
            <person name="Gryganskyi A."/>
        </authorList>
    </citation>
    <scope>NUCLEOTIDE SEQUENCE [LARGE SCALE GENOMIC DNA]</scope>
    <source>
        <strain evidence="8 9">AG-B5</strain>
    </source>
</reference>
<dbReference type="EMBL" id="JASJQH010000387">
    <property type="protein sequence ID" value="KAK9764668.1"/>
    <property type="molecule type" value="Genomic_DNA"/>
</dbReference>
<evidence type="ECO:0000256" key="2">
    <source>
        <dbReference type="ARBA" id="ARBA00004604"/>
    </source>
</evidence>
<dbReference type="PIRSF" id="PIRSF015952">
    <property type="entry name" value="U3snoRNP11"/>
    <property type="match status" value="1"/>
</dbReference>
<dbReference type="InterPro" id="IPR007144">
    <property type="entry name" value="SSU_processome_Utp11"/>
</dbReference>
<keyword evidence="9" id="KW-1185">Reference proteome</keyword>
<comment type="caution">
    <text evidence="8">The sequence shown here is derived from an EMBL/GenBank/DDBJ whole genome shotgun (WGS) entry which is preliminary data.</text>
</comment>
<evidence type="ECO:0000313" key="9">
    <source>
        <dbReference type="Proteomes" id="UP001479436"/>
    </source>
</evidence>
<evidence type="ECO:0000256" key="3">
    <source>
        <dbReference type="ARBA" id="ARBA00008105"/>
    </source>
</evidence>